<organism evidence="3 4">
    <name type="scientific">Pandoravirus inopinatum</name>
    <dbReference type="NCBI Taxonomy" id="1605721"/>
    <lineage>
        <taxon>Viruses</taxon>
        <taxon>Pandoravirus</taxon>
    </lineage>
</organism>
<keyword evidence="2" id="KW-0812">Transmembrane</keyword>
<sequence length="261" mass="28871">MQSDGDSGQREKKESICASEPHPLCTHEPGDPKIGPCAPRPPPPPTEASGREQRFGAWPPITRLLLPPLSPRPCSRPDQAHIPHREKRRFSLFFAFFPSESKKKRDMSRQHDHLNHYYCPSVVRDGCAARMCLRRKEQPVGFVGPAVAYLECYDPESNATAAPTAWNPVYDAATPPPAERPATDCAEVKRSTTSAHCGWIWGLIILGLLGVLVFGGLAWAGKRHDDVRGRVRSAIEAVTPDGRPVSRDTHASPRRHGCWPV</sequence>
<dbReference type="Proteomes" id="UP000202511">
    <property type="component" value="Segment"/>
</dbReference>
<protein>
    <submittedName>
        <fullName evidence="3">Uncharacterized protein</fullName>
    </submittedName>
</protein>
<feature type="region of interest" description="Disordered" evidence="1">
    <location>
        <begin position="240"/>
        <end position="261"/>
    </location>
</feature>
<reference evidence="3 4" key="1">
    <citation type="journal article" date="2015" name="Parasitol. Res.">
        <title>Viruses in close associations with free-living amoebae.</title>
        <authorList>
            <person name="Scheid P."/>
        </authorList>
    </citation>
    <scope>NUCLEOTIDE SEQUENCE [LARGE SCALE GENOMIC DNA]</scope>
    <source>
        <strain evidence="3">KlaHel</strain>
    </source>
</reference>
<feature type="transmembrane region" description="Helical" evidence="2">
    <location>
        <begin position="199"/>
        <end position="220"/>
    </location>
</feature>
<evidence type="ECO:0000313" key="3">
    <source>
        <dbReference type="EMBL" id="AJF98283.1"/>
    </source>
</evidence>
<keyword evidence="2" id="KW-1133">Transmembrane helix</keyword>
<feature type="compositionally biased region" description="Basic residues" evidence="1">
    <location>
        <begin position="252"/>
        <end position="261"/>
    </location>
</feature>
<accession>A0A0B5IZG0</accession>
<dbReference type="GeneID" id="23463200"/>
<dbReference type="RefSeq" id="YP_009120518.1">
    <property type="nucleotide sequence ID" value="NC_026440.1"/>
</dbReference>
<feature type="region of interest" description="Disordered" evidence="1">
    <location>
        <begin position="1"/>
        <end position="56"/>
    </location>
</feature>
<name>A0A0B5IZG0_9VIRU</name>
<proteinExistence type="predicted"/>
<keyword evidence="2" id="KW-0472">Membrane</keyword>
<dbReference type="EMBL" id="KP136319">
    <property type="protein sequence ID" value="AJF98283.1"/>
    <property type="molecule type" value="Genomic_DNA"/>
</dbReference>
<evidence type="ECO:0000256" key="2">
    <source>
        <dbReference type="SAM" id="Phobius"/>
    </source>
</evidence>
<dbReference type="KEGG" id="vg:23463200"/>
<evidence type="ECO:0000256" key="1">
    <source>
        <dbReference type="SAM" id="MobiDB-lite"/>
    </source>
</evidence>
<evidence type="ECO:0000313" key="4">
    <source>
        <dbReference type="Proteomes" id="UP000202511"/>
    </source>
</evidence>